<reference evidence="8 9" key="1">
    <citation type="journal article" date="2014" name="Genome Announc.">
        <title>Draft genome sequence of the pathogenic fungus Scedosporium apiospermum.</title>
        <authorList>
            <person name="Vandeputte P."/>
            <person name="Ghamrawi S."/>
            <person name="Rechenmann M."/>
            <person name="Iltis A."/>
            <person name="Giraud S."/>
            <person name="Fleury M."/>
            <person name="Thornton C."/>
            <person name="Delhaes L."/>
            <person name="Meyer W."/>
            <person name="Papon N."/>
            <person name="Bouchara J.P."/>
        </authorList>
    </citation>
    <scope>NUCLEOTIDE SEQUENCE [LARGE SCALE GENOMIC DNA]</scope>
    <source>
        <strain evidence="8 9">IHEM 14462</strain>
    </source>
</reference>
<dbReference type="AlphaFoldDB" id="A0A084G356"/>
<feature type="transmembrane region" description="Helical" evidence="6">
    <location>
        <begin position="225"/>
        <end position="245"/>
    </location>
</feature>
<dbReference type="PROSITE" id="PS50850">
    <property type="entry name" value="MFS"/>
    <property type="match status" value="1"/>
</dbReference>
<keyword evidence="4 6" id="KW-1133">Transmembrane helix</keyword>
<keyword evidence="2" id="KW-0813">Transport</keyword>
<dbReference type="HOGENOM" id="CLU_001265_0_5_1"/>
<dbReference type="Proteomes" id="UP000028545">
    <property type="component" value="Unassembled WGS sequence"/>
</dbReference>
<feature type="transmembrane region" description="Helical" evidence="6">
    <location>
        <begin position="162"/>
        <end position="182"/>
    </location>
</feature>
<feature type="transmembrane region" description="Helical" evidence="6">
    <location>
        <begin position="103"/>
        <end position="121"/>
    </location>
</feature>
<gene>
    <name evidence="8" type="ORF">SAPIO_CDS6743</name>
</gene>
<comment type="caution">
    <text evidence="8">The sequence shown here is derived from an EMBL/GenBank/DDBJ whole genome shotgun (WGS) entry which is preliminary data.</text>
</comment>
<evidence type="ECO:0000256" key="3">
    <source>
        <dbReference type="ARBA" id="ARBA00022692"/>
    </source>
</evidence>
<feature type="transmembrane region" description="Helical" evidence="6">
    <location>
        <begin position="293"/>
        <end position="318"/>
    </location>
</feature>
<feature type="transmembrane region" description="Helical" evidence="6">
    <location>
        <begin position="384"/>
        <end position="406"/>
    </location>
</feature>
<dbReference type="GO" id="GO:0016020">
    <property type="term" value="C:membrane"/>
    <property type="evidence" value="ECO:0007669"/>
    <property type="project" value="UniProtKB-SubCell"/>
</dbReference>
<feature type="transmembrane region" description="Helical" evidence="6">
    <location>
        <begin position="451"/>
        <end position="471"/>
    </location>
</feature>
<evidence type="ECO:0000313" key="8">
    <source>
        <dbReference type="EMBL" id="KEZ41768.1"/>
    </source>
</evidence>
<dbReference type="InterPro" id="IPR036259">
    <property type="entry name" value="MFS_trans_sf"/>
</dbReference>
<feature type="domain" description="Major facilitator superfamily (MFS) profile" evidence="7">
    <location>
        <begin position="65"/>
        <end position="473"/>
    </location>
</feature>
<evidence type="ECO:0000313" key="9">
    <source>
        <dbReference type="Proteomes" id="UP000028545"/>
    </source>
</evidence>
<dbReference type="GeneID" id="27725815"/>
<evidence type="ECO:0000256" key="5">
    <source>
        <dbReference type="ARBA" id="ARBA00023136"/>
    </source>
</evidence>
<organism evidence="8 9">
    <name type="scientific">Pseudallescheria apiosperma</name>
    <name type="common">Scedosporium apiospermum</name>
    <dbReference type="NCBI Taxonomy" id="563466"/>
    <lineage>
        <taxon>Eukaryota</taxon>
        <taxon>Fungi</taxon>
        <taxon>Dikarya</taxon>
        <taxon>Ascomycota</taxon>
        <taxon>Pezizomycotina</taxon>
        <taxon>Sordariomycetes</taxon>
        <taxon>Hypocreomycetidae</taxon>
        <taxon>Microascales</taxon>
        <taxon>Microascaceae</taxon>
        <taxon>Scedosporium</taxon>
    </lineage>
</organism>
<dbReference type="RefSeq" id="XP_016641567.1">
    <property type="nucleotide sequence ID" value="XM_016788768.1"/>
</dbReference>
<name>A0A084G356_PSEDA</name>
<dbReference type="EMBL" id="JOWA01000107">
    <property type="protein sequence ID" value="KEZ41768.1"/>
    <property type="molecule type" value="Genomic_DNA"/>
</dbReference>
<feature type="transmembrane region" description="Helical" evidence="6">
    <location>
        <begin position="330"/>
        <end position="351"/>
    </location>
</feature>
<keyword evidence="5 6" id="KW-0472">Membrane</keyword>
<dbReference type="InterPro" id="IPR011701">
    <property type="entry name" value="MFS"/>
</dbReference>
<feature type="transmembrane region" description="Helical" evidence="6">
    <location>
        <begin position="358"/>
        <end position="378"/>
    </location>
</feature>
<evidence type="ECO:0000256" key="1">
    <source>
        <dbReference type="ARBA" id="ARBA00004141"/>
    </source>
</evidence>
<sequence>MSDSEKNASLQQAENASEGGVKQVTQVIDTVHQDEALKVLETYMGEKEWTTQEEKKLTRKIDWRLMPVLCLTYGLQYYDKAMLSQAALFGIREDLGLLTGDRYSWTASIFYLGFILGAYPIMVFAQRFPIERVASFTVTVWGLTLILTTVCKNYQGIYAQRFMLGVLESGISPMFMLIVGSFYKKNEQAMRMGIWYCCTGYVSIFSPLINYGFGLVNGGVSSWRYMYYFAAGLTMAWGLALYFVLPPDPVRAKGFTERERYIMVARLRTNNSGVRNKHWKGAQIKELLLDLKFWVTFSIAFLSMIANGPISTFAPLIIKGMGFSGLKSLLLFMPAGAYAGTMQLILPFLAYKYKNNRAYLVMFAQAGTTLAALLLWLLPMSATGGLLFAIYILPTVGSGYAVLMGLQIANTAGYTKRSIASSGMYIGYCLGNFVGPLVFKPKDAPRYAPGFIVVVVTSIVAGLLAGLYRLLCVWSNKSRDEAGTSEAFDNAYEDDLTDIKNPQFRYIL</sequence>
<dbReference type="SUPFAM" id="SSF103473">
    <property type="entry name" value="MFS general substrate transporter"/>
    <property type="match status" value="1"/>
</dbReference>
<dbReference type="OrthoDB" id="6730379at2759"/>
<evidence type="ECO:0000256" key="4">
    <source>
        <dbReference type="ARBA" id="ARBA00022989"/>
    </source>
</evidence>
<keyword evidence="9" id="KW-1185">Reference proteome</keyword>
<feature type="transmembrane region" description="Helical" evidence="6">
    <location>
        <begin position="133"/>
        <end position="150"/>
    </location>
</feature>
<dbReference type="Pfam" id="PF07690">
    <property type="entry name" value="MFS_1"/>
    <property type="match status" value="1"/>
</dbReference>
<dbReference type="VEuPathDB" id="FungiDB:SAPIO_CDS6743"/>
<dbReference type="OMA" id="MIVGGWY"/>
<keyword evidence="3 6" id="KW-0812">Transmembrane</keyword>
<proteinExistence type="predicted"/>
<dbReference type="PANTHER" id="PTHR43791:SF35">
    <property type="entry name" value="MAJOR FACILITATOR SUPERFAMILY (MFS) PROFILE DOMAIN-CONTAINING PROTEIN"/>
    <property type="match status" value="1"/>
</dbReference>
<dbReference type="Gene3D" id="1.20.1250.20">
    <property type="entry name" value="MFS general substrate transporter like domains"/>
    <property type="match status" value="2"/>
</dbReference>
<feature type="transmembrane region" description="Helical" evidence="6">
    <location>
        <begin position="194"/>
        <end position="213"/>
    </location>
</feature>
<evidence type="ECO:0000256" key="2">
    <source>
        <dbReference type="ARBA" id="ARBA00022448"/>
    </source>
</evidence>
<dbReference type="KEGG" id="sapo:SAPIO_CDS6743"/>
<evidence type="ECO:0000256" key="6">
    <source>
        <dbReference type="SAM" id="Phobius"/>
    </source>
</evidence>
<accession>A0A084G356</accession>
<protein>
    <recommendedName>
        <fullName evidence="7">Major facilitator superfamily (MFS) profile domain-containing protein</fullName>
    </recommendedName>
</protein>
<comment type="subcellular location">
    <subcellularLocation>
        <location evidence="1">Membrane</location>
        <topology evidence="1">Multi-pass membrane protein</topology>
    </subcellularLocation>
</comment>
<dbReference type="PANTHER" id="PTHR43791">
    <property type="entry name" value="PERMEASE-RELATED"/>
    <property type="match status" value="1"/>
</dbReference>
<evidence type="ECO:0000259" key="7">
    <source>
        <dbReference type="PROSITE" id="PS50850"/>
    </source>
</evidence>
<dbReference type="InterPro" id="IPR020846">
    <property type="entry name" value="MFS_dom"/>
</dbReference>
<dbReference type="GO" id="GO:0022857">
    <property type="term" value="F:transmembrane transporter activity"/>
    <property type="evidence" value="ECO:0007669"/>
    <property type="project" value="InterPro"/>
</dbReference>
<feature type="transmembrane region" description="Helical" evidence="6">
    <location>
        <begin position="418"/>
        <end position="439"/>
    </location>
</feature>